<dbReference type="InterPro" id="IPR012337">
    <property type="entry name" value="RNaseH-like_sf"/>
</dbReference>
<dbReference type="InterPro" id="IPR053151">
    <property type="entry name" value="RNase_H-like"/>
</dbReference>
<dbReference type="GO" id="GO:0004523">
    <property type="term" value="F:RNA-DNA hybrid ribonuclease activity"/>
    <property type="evidence" value="ECO:0007669"/>
    <property type="project" value="InterPro"/>
</dbReference>
<dbReference type="SUPFAM" id="SSF53098">
    <property type="entry name" value="Ribonuclease H-like"/>
    <property type="match status" value="1"/>
</dbReference>
<dbReference type="PANTHER" id="PTHR47723">
    <property type="entry name" value="OS05G0353850 PROTEIN"/>
    <property type="match status" value="1"/>
</dbReference>
<sequence>MDAEIMAILQALRYCRRNKYDEVILETDSLGITKMIRGEWKIPWQYAEVIEEIQAIIQATRTQIQHAFREANQLADKLANN</sequence>
<feature type="domain" description="RNase H type-1" evidence="1">
    <location>
        <begin position="3"/>
        <end position="80"/>
    </location>
</feature>
<evidence type="ECO:0000313" key="2">
    <source>
        <dbReference type="EMBL" id="JAP08165.1"/>
    </source>
</evidence>
<reference evidence="2" key="1">
    <citation type="submission" date="2015-12" db="EMBL/GenBank/DDBJ databases">
        <title>Gene expression during late stages of embryo sac development: a critical building block for successful pollen-pistil interactions.</title>
        <authorList>
            <person name="Liu Y."/>
            <person name="Joly V."/>
            <person name="Sabar M."/>
            <person name="Matton D.P."/>
        </authorList>
    </citation>
    <scope>NUCLEOTIDE SEQUENCE</scope>
</reference>
<organism evidence="2">
    <name type="scientific">Solanum chacoense</name>
    <name type="common">Chaco potato</name>
    <dbReference type="NCBI Taxonomy" id="4108"/>
    <lineage>
        <taxon>Eukaryota</taxon>
        <taxon>Viridiplantae</taxon>
        <taxon>Streptophyta</taxon>
        <taxon>Embryophyta</taxon>
        <taxon>Tracheophyta</taxon>
        <taxon>Spermatophyta</taxon>
        <taxon>Magnoliopsida</taxon>
        <taxon>eudicotyledons</taxon>
        <taxon>Gunneridae</taxon>
        <taxon>Pentapetalae</taxon>
        <taxon>asterids</taxon>
        <taxon>lamiids</taxon>
        <taxon>Solanales</taxon>
        <taxon>Solanaceae</taxon>
        <taxon>Solanoideae</taxon>
        <taxon>Solaneae</taxon>
        <taxon>Solanum</taxon>
    </lineage>
</organism>
<name>A0A0V0GIV7_SOLCH</name>
<dbReference type="InterPro" id="IPR044730">
    <property type="entry name" value="RNase_H-like_dom_plant"/>
</dbReference>
<dbReference type="PANTHER" id="PTHR47723:SF24">
    <property type="entry name" value="RNASE H TYPE-1 DOMAIN-CONTAINING PROTEIN"/>
    <property type="match status" value="1"/>
</dbReference>
<dbReference type="EMBL" id="GEDG01037374">
    <property type="protein sequence ID" value="JAP08165.1"/>
    <property type="molecule type" value="Transcribed_RNA"/>
</dbReference>
<dbReference type="InterPro" id="IPR002156">
    <property type="entry name" value="RNaseH_domain"/>
</dbReference>
<dbReference type="InterPro" id="IPR036397">
    <property type="entry name" value="RNaseH_sf"/>
</dbReference>
<dbReference type="CDD" id="cd06222">
    <property type="entry name" value="RNase_H_like"/>
    <property type="match status" value="1"/>
</dbReference>
<dbReference type="Pfam" id="PF13456">
    <property type="entry name" value="RVT_3"/>
    <property type="match status" value="1"/>
</dbReference>
<dbReference type="AlphaFoldDB" id="A0A0V0GIV7"/>
<dbReference type="GO" id="GO:0003676">
    <property type="term" value="F:nucleic acid binding"/>
    <property type="evidence" value="ECO:0007669"/>
    <property type="project" value="InterPro"/>
</dbReference>
<accession>A0A0V0GIV7</accession>
<evidence type="ECO:0000259" key="1">
    <source>
        <dbReference type="Pfam" id="PF13456"/>
    </source>
</evidence>
<dbReference type="Gene3D" id="3.30.420.10">
    <property type="entry name" value="Ribonuclease H-like superfamily/Ribonuclease H"/>
    <property type="match status" value="1"/>
</dbReference>
<proteinExistence type="predicted"/>
<protein>
    <submittedName>
        <fullName evidence="2">Putative ovule protein</fullName>
    </submittedName>
</protein>